<accession>A0A0F8ZRW9</accession>
<proteinExistence type="predicted"/>
<organism evidence="1">
    <name type="scientific">marine sediment metagenome</name>
    <dbReference type="NCBI Taxonomy" id="412755"/>
    <lineage>
        <taxon>unclassified sequences</taxon>
        <taxon>metagenomes</taxon>
        <taxon>ecological metagenomes</taxon>
    </lineage>
</organism>
<comment type="caution">
    <text evidence="1">The sequence shown here is derived from an EMBL/GenBank/DDBJ whole genome shotgun (WGS) entry which is preliminary data.</text>
</comment>
<gene>
    <name evidence="1" type="ORF">LCGC14_2661540</name>
</gene>
<dbReference type="AlphaFoldDB" id="A0A0F8ZRW9"/>
<dbReference type="EMBL" id="LAZR01046429">
    <property type="protein sequence ID" value="KKK96558.1"/>
    <property type="molecule type" value="Genomic_DNA"/>
</dbReference>
<evidence type="ECO:0000313" key="1">
    <source>
        <dbReference type="EMBL" id="KKK96558.1"/>
    </source>
</evidence>
<name>A0A0F8ZRW9_9ZZZZ</name>
<feature type="non-terminal residue" evidence="1">
    <location>
        <position position="1"/>
    </location>
</feature>
<protein>
    <submittedName>
        <fullName evidence="1">Uncharacterized protein</fullName>
    </submittedName>
</protein>
<sequence length="139" mass="15709">EGVEGEPWTENQLFWSAKIDVACRALCPPFGANPPTLRLNIFWHTWLSATSCPSGRNPDEEKIALINEWEDRMTDAEFLEKLNRLLTQARITTTQEDGKTPTSGKWTLGHWLNASRVHQLNKVRHDGGGLKRGDTVKLS</sequence>
<reference evidence="1" key="1">
    <citation type="journal article" date="2015" name="Nature">
        <title>Complex archaea that bridge the gap between prokaryotes and eukaryotes.</title>
        <authorList>
            <person name="Spang A."/>
            <person name="Saw J.H."/>
            <person name="Jorgensen S.L."/>
            <person name="Zaremba-Niedzwiedzka K."/>
            <person name="Martijn J."/>
            <person name="Lind A.E."/>
            <person name="van Eijk R."/>
            <person name="Schleper C."/>
            <person name="Guy L."/>
            <person name="Ettema T.J."/>
        </authorList>
    </citation>
    <scope>NUCLEOTIDE SEQUENCE</scope>
</reference>